<keyword evidence="2" id="KW-1185">Reference proteome</keyword>
<accession>A0A2N1JE75</accession>
<dbReference type="STRING" id="2020962.A0A2N1JE75"/>
<evidence type="ECO:0000313" key="2">
    <source>
        <dbReference type="Proteomes" id="UP000232875"/>
    </source>
</evidence>
<sequence>MQEDGAHRPPIFPAISDACLQHLFPDTSIGTSVAGCVRAALTEMELSYQLDPCLLNEKSDTNRGYWALADFVRRGCAAPRERDRRAAPAEHVPSEAPRAETVRPVLVQRAKTYAVHDVYAAIDKMDLDTIMAIRDKEFVLLLGGSDDVREKRTPLEHAISLGPRYERMSLFLAGSMSRFVNHLPEDRPLDNAQQAALHKVRTNLKLAIDHSLDKEQTGLLASYLQILVMSQGIAWIEKNVKAVERELHACFYATQGALLPQPTAAARDTVSYFLTHNLRTRCRTEHLVIATMDDYIANAASDLVLLALWDLVRGTRAPLPLYAFARDDRITGMFLDAVRDPTTRPHGPAGHAALRFAEAQDAHLRRHSATERFQLLEKICRQGAGSWEAGEVLV</sequence>
<dbReference type="EMBL" id="KZ454988">
    <property type="protein sequence ID" value="PKI84857.1"/>
    <property type="molecule type" value="Genomic_DNA"/>
</dbReference>
<proteinExistence type="predicted"/>
<protein>
    <submittedName>
        <fullName evidence="1">Uncharacterized protein</fullName>
    </submittedName>
</protein>
<dbReference type="Proteomes" id="UP000232875">
    <property type="component" value="Unassembled WGS sequence"/>
</dbReference>
<dbReference type="OrthoDB" id="153872at2759"/>
<dbReference type="AlphaFoldDB" id="A0A2N1JE75"/>
<reference evidence="1 2" key="1">
    <citation type="submission" date="2017-10" db="EMBL/GenBank/DDBJ databases">
        <title>A novel species of cold-tolerant Malassezia isolated from bats.</title>
        <authorList>
            <person name="Lorch J.M."/>
            <person name="Palmer J.M."/>
            <person name="Vanderwolf K.J."/>
            <person name="Schmidt K.Z."/>
            <person name="Verant M.L."/>
            <person name="Weller T.J."/>
            <person name="Blehert D.S."/>
        </authorList>
    </citation>
    <scope>NUCLEOTIDE SEQUENCE [LARGE SCALE GENOMIC DNA]</scope>
    <source>
        <strain evidence="1 2">NWHC:44797-103</strain>
    </source>
</reference>
<name>A0A2N1JE75_9BASI</name>
<evidence type="ECO:0000313" key="1">
    <source>
        <dbReference type="EMBL" id="PKI84857.1"/>
    </source>
</evidence>
<gene>
    <name evidence="1" type="ORF">MVES_001275</name>
</gene>
<organism evidence="1 2">
    <name type="scientific">Malassezia vespertilionis</name>
    <dbReference type="NCBI Taxonomy" id="2020962"/>
    <lineage>
        <taxon>Eukaryota</taxon>
        <taxon>Fungi</taxon>
        <taxon>Dikarya</taxon>
        <taxon>Basidiomycota</taxon>
        <taxon>Ustilaginomycotina</taxon>
        <taxon>Malasseziomycetes</taxon>
        <taxon>Malasseziales</taxon>
        <taxon>Malasseziaceae</taxon>
        <taxon>Malassezia</taxon>
    </lineage>
</organism>